<proteinExistence type="predicted"/>
<dbReference type="PANTHER" id="PTHR34387:SF1">
    <property type="entry name" value="PERIPLASMIC IMMUNOGENIC PROTEIN"/>
    <property type="match status" value="1"/>
</dbReference>
<dbReference type="GO" id="GO:0006974">
    <property type="term" value="P:DNA damage response"/>
    <property type="evidence" value="ECO:0007669"/>
    <property type="project" value="TreeGrafter"/>
</dbReference>
<name>A0A0G1UXV9_9BACT</name>
<comment type="caution">
    <text evidence="2">The sequence shown here is derived from an EMBL/GenBank/DDBJ whole genome shotgun (WGS) entry which is preliminary data.</text>
</comment>
<dbReference type="PANTHER" id="PTHR34387">
    <property type="entry name" value="SLR1258 PROTEIN"/>
    <property type="match status" value="1"/>
</dbReference>
<dbReference type="EMBL" id="LCPO01000009">
    <property type="protein sequence ID" value="KKU98992.1"/>
    <property type="molecule type" value="Genomic_DNA"/>
</dbReference>
<dbReference type="Gene3D" id="3.30.110.170">
    <property type="entry name" value="Protein of unknown function (DUF541), domain 1"/>
    <property type="match status" value="1"/>
</dbReference>
<evidence type="ECO:0000313" key="3">
    <source>
        <dbReference type="Proteomes" id="UP000034600"/>
    </source>
</evidence>
<dbReference type="Gene3D" id="3.30.70.2970">
    <property type="entry name" value="Protein of unknown function (DUF541), domain 2"/>
    <property type="match status" value="1"/>
</dbReference>
<gene>
    <name evidence="2" type="ORF">UY32_C0009G0021</name>
</gene>
<organism evidence="2 3">
    <name type="scientific">Candidatus Jorgensenbacteria bacterium GW2011_GWC1_48_8</name>
    <dbReference type="NCBI Taxonomy" id="1618666"/>
    <lineage>
        <taxon>Bacteria</taxon>
        <taxon>Candidatus Joergenseniibacteriota</taxon>
    </lineage>
</organism>
<sequence>MTQKIRDYLGITIIISIIIVALSAWSYVRTYSRSVEPSSFRSFSVTGEGKVVAVPDVAEFSFSVVTQGGKDIASLQEENVKKVNAAIDFIKLNGVEAKDVKTQNYSVEPRYQYYSCNPIPLEDGSVRPCPPAEIVGYSITQSVLVKVRDFSKVGEILSGVVDKGANTVSQLNFTIDDPSALQNEARAEAIEKAKTKAKLVARVGGFSVGRLLNIEESSYFPPIYYAKETGFGRGGGDLSYTAPVVEPGSQEVTVSVVLRYEIR</sequence>
<keyword evidence="1" id="KW-1133">Transmembrane helix</keyword>
<accession>A0A0G1UXV9</accession>
<feature type="transmembrane region" description="Helical" evidence="1">
    <location>
        <begin position="7"/>
        <end position="28"/>
    </location>
</feature>
<evidence type="ECO:0000313" key="2">
    <source>
        <dbReference type="EMBL" id="KKU98992.1"/>
    </source>
</evidence>
<keyword evidence="1" id="KW-0812">Transmembrane</keyword>
<dbReference type="InterPro" id="IPR007497">
    <property type="entry name" value="SIMPL/DUF541"/>
</dbReference>
<dbReference type="InterPro" id="IPR052022">
    <property type="entry name" value="26kDa_periplasmic_antigen"/>
</dbReference>
<protein>
    <submittedName>
        <fullName evidence="2">26 kDa periplasmic immunogenic protein</fullName>
    </submittedName>
</protein>
<dbReference type="AlphaFoldDB" id="A0A0G1UXV9"/>
<reference evidence="2 3" key="1">
    <citation type="journal article" date="2015" name="Nature">
        <title>rRNA introns, odd ribosomes, and small enigmatic genomes across a large radiation of phyla.</title>
        <authorList>
            <person name="Brown C.T."/>
            <person name="Hug L.A."/>
            <person name="Thomas B.C."/>
            <person name="Sharon I."/>
            <person name="Castelle C.J."/>
            <person name="Singh A."/>
            <person name="Wilkins M.J."/>
            <person name="Williams K.H."/>
            <person name="Banfield J.F."/>
        </authorList>
    </citation>
    <scope>NUCLEOTIDE SEQUENCE [LARGE SCALE GENOMIC DNA]</scope>
</reference>
<keyword evidence="1" id="KW-0472">Membrane</keyword>
<dbReference type="Pfam" id="PF04402">
    <property type="entry name" value="SIMPL"/>
    <property type="match status" value="1"/>
</dbReference>
<dbReference type="Proteomes" id="UP000034600">
    <property type="component" value="Unassembled WGS sequence"/>
</dbReference>
<evidence type="ECO:0000256" key="1">
    <source>
        <dbReference type="SAM" id="Phobius"/>
    </source>
</evidence>